<keyword evidence="9" id="KW-0575">Peroxidase</keyword>
<dbReference type="InterPro" id="IPR038352">
    <property type="entry name" value="Imelysin_sf"/>
</dbReference>
<evidence type="ECO:0000256" key="6">
    <source>
        <dbReference type="ARBA" id="ARBA00023004"/>
    </source>
</evidence>
<feature type="domain" description="Cytochrome c" evidence="8">
    <location>
        <begin position="459"/>
        <end position="601"/>
    </location>
</feature>
<reference evidence="10" key="1">
    <citation type="journal article" date="2019" name="Int. J. Syst. Evol. Microbiol.">
        <title>The Global Catalogue of Microorganisms (GCM) 10K type strain sequencing project: providing services to taxonomists for standard genome sequencing and annotation.</title>
        <authorList>
            <consortium name="The Broad Institute Genomics Platform"/>
            <consortium name="The Broad Institute Genome Sequencing Center for Infectious Disease"/>
            <person name="Wu L."/>
            <person name="Ma J."/>
        </authorList>
    </citation>
    <scope>NUCLEOTIDE SEQUENCE [LARGE SCALE GENOMIC DNA]</scope>
    <source>
        <strain evidence="10">KCTC 42217</strain>
    </source>
</reference>
<organism evidence="9 10">
    <name type="scientific">Paradesertivirga mongoliensis</name>
    <dbReference type="NCBI Taxonomy" id="2100740"/>
    <lineage>
        <taxon>Bacteria</taxon>
        <taxon>Pseudomonadati</taxon>
        <taxon>Bacteroidota</taxon>
        <taxon>Sphingobacteriia</taxon>
        <taxon>Sphingobacteriales</taxon>
        <taxon>Sphingobacteriaceae</taxon>
        <taxon>Paradesertivirga</taxon>
    </lineage>
</organism>
<keyword evidence="5" id="KW-0560">Oxidoreductase</keyword>
<comment type="caution">
    <text evidence="9">The sequence shown here is derived from an EMBL/GenBank/DDBJ whole genome shotgun (WGS) entry which is preliminary data.</text>
</comment>
<sequence>MQTKLLILSIVLGFVLVSFSFSERKSFIGVDATIAFYKHEALSFAATLEDLDKAVKEISTDSVSIKKARLALIACRLTYKRIEFFTSYFFPSETRFYNAAPKFEVEEPTLELVEPMGLQQMESLLFGEDVEANKGLLLAHTEALFSSAKILPDLLYDFEVNDMQVLESIRLQLLRMSVLSISGYDAPLLKTGIIEIAETTEALSRVLGPYLQLPSTEAESIKGLLKGSLEYLRKNPDFDSFNRMEYITKYALPLQKHFGVFLKQQKLEINTTVFLNYDAEHIYSPDAIKNLQPGTLNKSDQKALIAFGSKLFFDKSLSGNSSVSCASCHQPENYFADLLAISRSINQDSVLKRNTPTLFYAGRQHMQFWDGGAGDLTSQIHEVILNPLEMNGSTGKLNEKVFSNNAYSDLVTASFPGKNPETMGMDEITSAIAAFVNDLNPMNSAFDKYLAGQVEAMDADQVKGFNLFMGKAQCGTCHFPPYFNSLLPPLYDVSEVEVLGTPKNSDFKTPLLGDDLGRYNLYQIRYYERAFKTPTVRNSAKTAPYMHNGSFSSLAKVVEFYNLGGGKGIGLDVPAQTLAATPLNLSETEINNLISFIESLTDSPTNIKN</sequence>
<evidence type="ECO:0000256" key="2">
    <source>
        <dbReference type="ARBA" id="ARBA00022617"/>
    </source>
</evidence>
<evidence type="ECO:0000256" key="5">
    <source>
        <dbReference type="ARBA" id="ARBA00023002"/>
    </source>
</evidence>
<evidence type="ECO:0000256" key="7">
    <source>
        <dbReference type="PROSITE-ProRule" id="PRU00433"/>
    </source>
</evidence>
<name>A0ABW4ZG01_9SPHI</name>
<dbReference type="PANTHER" id="PTHR30600">
    <property type="entry name" value="CYTOCHROME C PEROXIDASE-RELATED"/>
    <property type="match status" value="1"/>
</dbReference>
<keyword evidence="3 7" id="KW-0479">Metal-binding</keyword>
<keyword evidence="6 7" id="KW-0408">Iron</keyword>
<evidence type="ECO:0000313" key="10">
    <source>
        <dbReference type="Proteomes" id="UP001597387"/>
    </source>
</evidence>
<dbReference type="RefSeq" id="WP_255902234.1">
    <property type="nucleotide sequence ID" value="NZ_JAFMZO010000002.1"/>
</dbReference>
<evidence type="ECO:0000256" key="3">
    <source>
        <dbReference type="ARBA" id="ARBA00022723"/>
    </source>
</evidence>
<dbReference type="InterPro" id="IPR036909">
    <property type="entry name" value="Cyt_c-like_dom_sf"/>
</dbReference>
<evidence type="ECO:0000313" key="9">
    <source>
        <dbReference type="EMBL" id="MFD2160868.1"/>
    </source>
</evidence>
<dbReference type="SUPFAM" id="SSF46626">
    <property type="entry name" value="Cytochrome c"/>
    <property type="match status" value="2"/>
</dbReference>
<evidence type="ECO:0000256" key="1">
    <source>
        <dbReference type="ARBA" id="ARBA00004196"/>
    </source>
</evidence>
<proteinExistence type="predicted"/>
<keyword evidence="4" id="KW-0732">Signal</keyword>
<dbReference type="Pfam" id="PF03150">
    <property type="entry name" value="CCP_MauG"/>
    <property type="match status" value="1"/>
</dbReference>
<dbReference type="InterPro" id="IPR009056">
    <property type="entry name" value="Cyt_c-like_dom"/>
</dbReference>
<dbReference type="PANTHER" id="PTHR30600:SF10">
    <property type="entry name" value="BLL6722 PROTEIN"/>
    <property type="match status" value="1"/>
</dbReference>
<dbReference type="Proteomes" id="UP001597387">
    <property type="component" value="Unassembled WGS sequence"/>
</dbReference>
<evidence type="ECO:0000256" key="4">
    <source>
        <dbReference type="ARBA" id="ARBA00022729"/>
    </source>
</evidence>
<comment type="subcellular location">
    <subcellularLocation>
        <location evidence="1">Cell envelope</location>
    </subcellularLocation>
</comment>
<gene>
    <name evidence="9" type="ORF">ACFSJU_00545</name>
</gene>
<accession>A0ABW4ZG01</accession>
<dbReference type="InterPro" id="IPR051395">
    <property type="entry name" value="Cytochrome_c_Peroxidase/MauG"/>
</dbReference>
<keyword evidence="2 7" id="KW-0349">Heme</keyword>
<dbReference type="InterPro" id="IPR004852">
    <property type="entry name" value="Di-haem_cyt_c_peroxidsae"/>
</dbReference>
<dbReference type="PROSITE" id="PS51007">
    <property type="entry name" value="CYTC"/>
    <property type="match status" value="1"/>
</dbReference>
<protein>
    <submittedName>
        <fullName evidence="9">Cytochrome-c peroxidase</fullName>
    </submittedName>
</protein>
<dbReference type="EMBL" id="JBHUHZ010000001">
    <property type="protein sequence ID" value="MFD2160868.1"/>
    <property type="molecule type" value="Genomic_DNA"/>
</dbReference>
<dbReference type="Gene3D" id="1.10.760.10">
    <property type="entry name" value="Cytochrome c-like domain"/>
    <property type="match status" value="2"/>
</dbReference>
<keyword evidence="10" id="KW-1185">Reference proteome</keyword>
<dbReference type="Gene3D" id="1.20.1420.20">
    <property type="entry name" value="M75 peptidase, HXXE motif"/>
    <property type="match status" value="1"/>
</dbReference>
<dbReference type="GO" id="GO:0004601">
    <property type="term" value="F:peroxidase activity"/>
    <property type="evidence" value="ECO:0007669"/>
    <property type="project" value="UniProtKB-KW"/>
</dbReference>
<evidence type="ECO:0000259" key="8">
    <source>
        <dbReference type="PROSITE" id="PS51007"/>
    </source>
</evidence>